<name>A0A7R8CM92_LEPSM</name>
<dbReference type="EMBL" id="HG994592">
    <property type="protein sequence ID" value="CAF2829640.1"/>
    <property type="molecule type" value="Genomic_DNA"/>
</dbReference>
<organism evidence="1 2">
    <name type="scientific">Lepeophtheirus salmonis</name>
    <name type="common">Salmon louse</name>
    <name type="synonym">Caligus salmonis</name>
    <dbReference type="NCBI Taxonomy" id="72036"/>
    <lineage>
        <taxon>Eukaryota</taxon>
        <taxon>Metazoa</taxon>
        <taxon>Ecdysozoa</taxon>
        <taxon>Arthropoda</taxon>
        <taxon>Crustacea</taxon>
        <taxon>Multicrustacea</taxon>
        <taxon>Hexanauplia</taxon>
        <taxon>Copepoda</taxon>
        <taxon>Siphonostomatoida</taxon>
        <taxon>Caligidae</taxon>
        <taxon>Lepeophtheirus</taxon>
    </lineage>
</organism>
<keyword evidence="2" id="KW-1185">Reference proteome</keyword>
<proteinExistence type="predicted"/>
<evidence type="ECO:0000313" key="1">
    <source>
        <dbReference type="EMBL" id="CAF2829640.1"/>
    </source>
</evidence>
<evidence type="ECO:0000313" key="2">
    <source>
        <dbReference type="Proteomes" id="UP000675881"/>
    </source>
</evidence>
<sequence>MKKSEILVKDLLKSKAKTAIKFGRGEDTVDSSSSTYQRLLTKYSSSSDEKIESSSSDEDFSLDEEDGYVYYYDSKSEQWIVGVKPKKESKSFWSVIFNKNYRRDRVSYKKNYLLKSN</sequence>
<dbReference type="Proteomes" id="UP000675881">
    <property type="component" value="Chromosome 13"/>
</dbReference>
<accession>A0A7R8CM92</accession>
<gene>
    <name evidence="1" type="ORF">LSAA_4073</name>
</gene>
<reference evidence="1" key="1">
    <citation type="submission" date="2021-02" db="EMBL/GenBank/DDBJ databases">
        <authorList>
            <person name="Bekaert M."/>
        </authorList>
    </citation>
    <scope>NUCLEOTIDE SEQUENCE</scope>
    <source>
        <strain evidence="1">IoA-00</strain>
    </source>
</reference>
<dbReference type="AlphaFoldDB" id="A0A7R8CM92"/>
<protein>
    <submittedName>
        <fullName evidence="1">(salmon louse) hypothetical protein</fullName>
    </submittedName>
</protein>